<dbReference type="InterPro" id="IPR011993">
    <property type="entry name" value="PH-like_dom_sf"/>
</dbReference>
<feature type="region of interest" description="Disordered" evidence="1">
    <location>
        <begin position="518"/>
        <end position="561"/>
    </location>
</feature>
<reference evidence="3 4" key="2">
    <citation type="journal article" date="2021" name="Genomics">
        <title>High-quality reference genome for Clonorchis sinensis.</title>
        <authorList>
            <person name="Young N.D."/>
            <person name="Stroehlein A.J."/>
            <person name="Kinkar L."/>
            <person name="Wang T."/>
            <person name="Sohn W.M."/>
            <person name="Chang B.C.H."/>
            <person name="Kaur P."/>
            <person name="Weisz D."/>
            <person name="Dudchenko O."/>
            <person name="Aiden E.L."/>
            <person name="Korhonen P.K."/>
            <person name="Gasser R.B."/>
        </authorList>
    </citation>
    <scope>NUCLEOTIDE SEQUENCE [LARGE SCALE GENOMIC DNA]</scope>
    <source>
        <strain evidence="3">Cs-k2</strain>
    </source>
</reference>
<comment type="caution">
    <text evidence="3">The sequence shown here is derived from an EMBL/GenBank/DDBJ whole genome shotgun (WGS) entry which is preliminary data.</text>
</comment>
<dbReference type="PROSITE" id="PS50003">
    <property type="entry name" value="PH_DOMAIN"/>
    <property type="match status" value="1"/>
</dbReference>
<accession>A0A8T1MTN2</accession>
<dbReference type="InterPro" id="IPR001849">
    <property type="entry name" value="PH_domain"/>
</dbReference>
<dbReference type="Gene3D" id="2.30.29.30">
    <property type="entry name" value="Pleckstrin-homology domain (PH domain)/Phosphotyrosine-binding domain (PTB)"/>
    <property type="match status" value="1"/>
</dbReference>
<feature type="compositionally biased region" description="Pro residues" evidence="1">
    <location>
        <begin position="350"/>
        <end position="360"/>
    </location>
</feature>
<feature type="compositionally biased region" description="Polar residues" evidence="1">
    <location>
        <begin position="277"/>
        <end position="286"/>
    </location>
</feature>
<dbReference type="GO" id="GO:0035591">
    <property type="term" value="F:signaling adaptor activity"/>
    <property type="evidence" value="ECO:0007669"/>
    <property type="project" value="TreeGrafter"/>
</dbReference>
<dbReference type="SMART" id="SM00233">
    <property type="entry name" value="PH"/>
    <property type="match status" value="1"/>
</dbReference>
<dbReference type="Pfam" id="PF00169">
    <property type="entry name" value="PH"/>
    <property type="match status" value="1"/>
</dbReference>
<gene>
    <name evidence="3" type="ORF">CSKR_107903</name>
</gene>
<dbReference type="EMBL" id="NIRI02000042">
    <property type="protein sequence ID" value="KAG5452121.1"/>
    <property type="molecule type" value="Genomic_DNA"/>
</dbReference>
<proteinExistence type="predicted"/>
<dbReference type="OrthoDB" id="67516at2759"/>
<dbReference type="PANTHER" id="PTHR45960">
    <property type="entry name" value="GRB2-ASSOCIATED-BINDING PROTEIN"/>
    <property type="match status" value="1"/>
</dbReference>
<reference evidence="3 4" key="1">
    <citation type="journal article" date="2018" name="Biotechnol. Adv.">
        <title>Improved genomic resources and new bioinformatic workflow for the carcinogenic parasite Clonorchis sinensis: Biotechnological implications.</title>
        <authorList>
            <person name="Wang D."/>
            <person name="Korhonen P.K."/>
            <person name="Gasser R.B."/>
            <person name="Young N.D."/>
        </authorList>
    </citation>
    <scope>NUCLEOTIDE SEQUENCE [LARGE SCALE GENOMIC DNA]</scope>
    <source>
        <strain evidence="3">Cs-k2</strain>
    </source>
</reference>
<feature type="compositionally biased region" description="Polar residues" evidence="1">
    <location>
        <begin position="299"/>
        <end position="319"/>
    </location>
</feature>
<dbReference type="SUPFAM" id="SSF50729">
    <property type="entry name" value="PH domain-like"/>
    <property type="match status" value="1"/>
</dbReference>
<protein>
    <submittedName>
        <fullName evidence="3">Protein daughter of sevenless</fullName>
    </submittedName>
</protein>
<keyword evidence="4" id="KW-1185">Reference proteome</keyword>
<feature type="compositionally biased region" description="Pro residues" evidence="1">
    <location>
        <begin position="415"/>
        <end position="425"/>
    </location>
</feature>
<feature type="compositionally biased region" description="Polar residues" evidence="1">
    <location>
        <begin position="189"/>
        <end position="208"/>
    </location>
</feature>
<evidence type="ECO:0000313" key="4">
    <source>
        <dbReference type="Proteomes" id="UP000286415"/>
    </source>
</evidence>
<dbReference type="GO" id="GO:0005737">
    <property type="term" value="C:cytoplasm"/>
    <property type="evidence" value="ECO:0007669"/>
    <property type="project" value="TreeGrafter"/>
</dbReference>
<dbReference type="InterPro" id="IPR046355">
    <property type="entry name" value="Gab1-4-like"/>
</dbReference>
<name>A0A8T1MTN2_CLOSI</name>
<dbReference type="Proteomes" id="UP000286415">
    <property type="component" value="Unassembled WGS sequence"/>
</dbReference>
<feature type="region of interest" description="Disordered" evidence="1">
    <location>
        <begin position="340"/>
        <end position="375"/>
    </location>
</feature>
<evidence type="ECO:0000313" key="3">
    <source>
        <dbReference type="EMBL" id="KAG5452121.1"/>
    </source>
</evidence>
<feature type="compositionally biased region" description="Low complexity" evidence="1">
    <location>
        <begin position="426"/>
        <end position="435"/>
    </location>
</feature>
<feature type="domain" description="PH" evidence="2">
    <location>
        <begin position="14"/>
        <end position="145"/>
    </location>
</feature>
<feature type="compositionally biased region" description="Polar residues" evidence="1">
    <location>
        <begin position="540"/>
        <end position="557"/>
    </location>
</feature>
<sequence length="595" mass="66233">MDFNSFHAPEQQKEIIISGFLIKSPPSVEENRPFSSLWDLGCGGLRSPLIKKRWRQRFCVLYKVRSRDTTGIFFEYYKDKQCHKLKGHVDLKNCECIADDYQIGKWLNVFSIHTKHKGKSRIYYFSAPDPQSMSDWVRHLVEVKGFVDNSQPVEPAYPPYPSSLQGTQGTWDTRQRRVALNQPLPSPVPLSSTHRSSNPSVVTVSHPTLTHPRLDDGYRDPPVPGNEYLLSASEAEKDGYYPLPPLKHSYVNLTDNGDQQTDVSCGDGYSFLPPPQSTIDPQSAESSDPLPVVPPRPARQTSNTTDPAKIQPKQQVTERTVQRSESSDSVYFNVWEAGVQDNGNEVDKGPGPPNVPPKGSPLPTAAKPKKPLAARPVRMFRRDERLSQYHQIPFAPPNPTVSDYANDSTSVPLRPRSPPPPPPARNPAATTLPPNFSCTKPSSEHTIARAPCTDPAAFTCTLQVTKHSTIPTWMQSVDNPMRRIMPSSRNPDLTAAQQSTRRMQQLNYIEPCNLEIGSQRTNGNIPRPVPPKRLPKSKVQDVQATSSCPTSTVTASDSPAGPADYYKIEYKEIDPIETNALAIASKRYLDDDAPL</sequence>
<dbReference type="GO" id="GO:0007165">
    <property type="term" value="P:signal transduction"/>
    <property type="evidence" value="ECO:0007669"/>
    <property type="project" value="TreeGrafter"/>
</dbReference>
<evidence type="ECO:0000256" key="1">
    <source>
        <dbReference type="SAM" id="MobiDB-lite"/>
    </source>
</evidence>
<feature type="region of interest" description="Disordered" evidence="1">
    <location>
        <begin position="387"/>
        <end position="443"/>
    </location>
</feature>
<feature type="region of interest" description="Disordered" evidence="1">
    <location>
        <begin position="251"/>
        <end position="326"/>
    </location>
</feature>
<feature type="region of interest" description="Disordered" evidence="1">
    <location>
        <begin position="182"/>
        <end position="227"/>
    </location>
</feature>
<dbReference type="PANTHER" id="PTHR45960:SF2">
    <property type="entry name" value="PROTEIN DAUGHTER OF SEVENLESS"/>
    <property type="match status" value="1"/>
</dbReference>
<organism evidence="3 4">
    <name type="scientific">Clonorchis sinensis</name>
    <name type="common">Chinese liver fluke</name>
    <dbReference type="NCBI Taxonomy" id="79923"/>
    <lineage>
        <taxon>Eukaryota</taxon>
        <taxon>Metazoa</taxon>
        <taxon>Spiralia</taxon>
        <taxon>Lophotrochozoa</taxon>
        <taxon>Platyhelminthes</taxon>
        <taxon>Trematoda</taxon>
        <taxon>Digenea</taxon>
        <taxon>Opisthorchiida</taxon>
        <taxon>Opisthorchiata</taxon>
        <taxon>Opisthorchiidae</taxon>
        <taxon>Clonorchis</taxon>
    </lineage>
</organism>
<feature type="compositionally biased region" description="Polar residues" evidence="1">
    <location>
        <begin position="251"/>
        <end position="263"/>
    </location>
</feature>
<dbReference type="AlphaFoldDB" id="A0A8T1MTN2"/>
<evidence type="ECO:0000259" key="2">
    <source>
        <dbReference type="PROSITE" id="PS50003"/>
    </source>
</evidence>